<organism evidence="3 4">
    <name type="scientific">Massilia forsythiae</name>
    <dbReference type="NCBI Taxonomy" id="2728020"/>
    <lineage>
        <taxon>Bacteria</taxon>
        <taxon>Pseudomonadati</taxon>
        <taxon>Pseudomonadota</taxon>
        <taxon>Betaproteobacteria</taxon>
        <taxon>Burkholderiales</taxon>
        <taxon>Oxalobacteraceae</taxon>
        <taxon>Telluria group</taxon>
        <taxon>Massilia</taxon>
    </lineage>
</organism>
<feature type="chain" id="PRO_5030847162" evidence="1">
    <location>
        <begin position="22"/>
        <end position="183"/>
    </location>
</feature>
<dbReference type="AlphaFoldDB" id="A0A7Z2VTC7"/>
<feature type="signal peptide" evidence="1">
    <location>
        <begin position="1"/>
        <end position="21"/>
    </location>
</feature>
<reference evidence="3 4" key="1">
    <citation type="submission" date="2020-04" db="EMBL/GenBank/DDBJ databases">
        <title>Genome sequencing of novel species.</title>
        <authorList>
            <person name="Heo J."/>
            <person name="Kim S.-J."/>
            <person name="Kim J.-S."/>
            <person name="Hong S.-B."/>
            <person name="Kwon S.-W."/>
        </authorList>
    </citation>
    <scope>NUCLEOTIDE SEQUENCE [LARGE SCALE GENOMIC DNA]</scope>
    <source>
        <strain evidence="3 4">GN2-R2</strain>
    </source>
</reference>
<proteinExistence type="predicted"/>
<dbReference type="Pfam" id="PF09832">
    <property type="entry name" value="DUF2059"/>
    <property type="match status" value="1"/>
</dbReference>
<protein>
    <submittedName>
        <fullName evidence="3">DUF2059 domain-containing protein</fullName>
    </submittedName>
</protein>
<sequence length="183" mass="20140">MKKQLAAVAVIFAMSSTPSFAQSAPVANPAVEQATRQMFDAMKIRDTMILAMKQAVAAMPAQMRGGIAGAIQADANMSAAQKKEATERLDKELPAMTVRLQAIFNDPGLVDDMLKEMVPLYAQTYTVDEIHQLTAFYTSPLGQKMMANMPKLMAQSMEMSSRVMMPRIQKLMAQTTRNFVGKQ</sequence>
<evidence type="ECO:0000313" key="3">
    <source>
        <dbReference type="EMBL" id="QJD98843.1"/>
    </source>
</evidence>
<evidence type="ECO:0000259" key="2">
    <source>
        <dbReference type="Pfam" id="PF09832"/>
    </source>
</evidence>
<dbReference type="KEGG" id="mfy:HH212_01305"/>
<evidence type="ECO:0000256" key="1">
    <source>
        <dbReference type="SAM" id="SignalP"/>
    </source>
</evidence>
<dbReference type="Proteomes" id="UP000502415">
    <property type="component" value="Chromosome"/>
</dbReference>
<feature type="domain" description="DUF2059" evidence="2">
    <location>
        <begin position="111"/>
        <end position="169"/>
    </location>
</feature>
<dbReference type="EMBL" id="CP051685">
    <property type="protein sequence ID" value="QJD98843.1"/>
    <property type="molecule type" value="Genomic_DNA"/>
</dbReference>
<keyword evidence="1" id="KW-0732">Signal</keyword>
<evidence type="ECO:0000313" key="4">
    <source>
        <dbReference type="Proteomes" id="UP000502415"/>
    </source>
</evidence>
<keyword evidence="4" id="KW-1185">Reference proteome</keyword>
<dbReference type="InterPro" id="IPR018637">
    <property type="entry name" value="DUF2059"/>
</dbReference>
<accession>A0A7Z2VTC7</accession>
<gene>
    <name evidence="3" type="ORF">HH212_01305</name>
</gene>
<dbReference type="RefSeq" id="WP_169433740.1">
    <property type="nucleotide sequence ID" value="NZ_CP051685.1"/>
</dbReference>
<name>A0A7Z2VTC7_9BURK</name>